<dbReference type="EMBL" id="JAEOAH010000029">
    <property type="protein sequence ID" value="MBK3496410.1"/>
    <property type="molecule type" value="Genomic_DNA"/>
</dbReference>
<keyword evidence="1" id="KW-0472">Membrane</keyword>
<dbReference type="Proteomes" id="UP000618943">
    <property type="component" value="Unassembled WGS sequence"/>
</dbReference>
<comment type="caution">
    <text evidence="2">The sequence shown here is derived from an EMBL/GenBank/DDBJ whole genome shotgun (WGS) entry which is preliminary data.</text>
</comment>
<accession>A0ABS1HAJ1</accession>
<evidence type="ECO:0000313" key="2">
    <source>
        <dbReference type="EMBL" id="MBK3496410.1"/>
    </source>
</evidence>
<evidence type="ECO:0008006" key="4">
    <source>
        <dbReference type="Google" id="ProtNLM"/>
    </source>
</evidence>
<feature type="transmembrane region" description="Helical" evidence="1">
    <location>
        <begin position="12"/>
        <end position="29"/>
    </location>
</feature>
<sequence>MLIYGWRSYEVVLDFLFTVIFVLGVYYLIRYRLNLNKAVQLSKNALYPSKEDEFNSIILPVEWREMEPLSKNTKSYQYVKWGTVVAIILSTILLWIVLVTDLLEYSFFSVAYIFFAIINAVRHRGNLFILPNGLIFNGRYYSSNQIKGYEAEKIIRWHELYGLNSKGNNAYKLTLNIKNKRYTPNFIVIKDHDSLGQILDLLNMQGISGITKVEQPFSSVGNLTNKS</sequence>
<keyword evidence="3" id="KW-1185">Reference proteome</keyword>
<evidence type="ECO:0000256" key="1">
    <source>
        <dbReference type="SAM" id="Phobius"/>
    </source>
</evidence>
<name>A0ABS1HAJ1_9BACL</name>
<feature type="transmembrane region" description="Helical" evidence="1">
    <location>
        <begin position="105"/>
        <end position="121"/>
    </location>
</feature>
<keyword evidence="1" id="KW-0812">Transmembrane</keyword>
<keyword evidence="1" id="KW-1133">Transmembrane helix</keyword>
<protein>
    <recommendedName>
        <fullName evidence="4">DUF5673 domain-containing protein</fullName>
    </recommendedName>
</protein>
<evidence type="ECO:0000313" key="3">
    <source>
        <dbReference type="Proteomes" id="UP000618943"/>
    </source>
</evidence>
<feature type="transmembrane region" description="Helical" evidence="1">
    <location>
        <begin position="78"/>
        <end position="99"/>
    </location>
</feature>
<gene>
    <name evidence="2" type="ORF">JFL43_16400</name>
</gene>
<organism evidence="2 3">
    <name type="scientific">Viridibacillus soli</name>
    <dbReference type="NCBI Taxonomy" id="2798301"/>
    <lineage>
        <taxon>Bacteria</taxon>
        <taxon>Bacillati</taxon>
        <taxon>Bacillota</taxon>
        <taxon>Bacilli</taxon>
        <taxon>Bacillales</taxon>
        <taxon>Caryophanaceae</taxon>
        <taxon>Viridibacillus</taxon>
    </lineage>
</organism>
<reference evidence="2 3" key="1">
    <citation type="submission" date="2020-12" db="EMBL/GenBank/DDBJ databases">
        <title>YIM B01967 draft genome.</title>
        <authorList>
            <person name="Yan X."/>
        </authorList>
    </citation>
    <scope>NUCLEOTIDE SEQUENCE [LARGE SCALE GENOMIC DNA]</scope>
    <source>
        <strain evidence="2 3">YIM B01967</strain>
    </source>
</reference>
<proteinExistence type="predicted"/>